<dbReference type="CDD" id="cd00590">
    <property type="entry name" value="RRM_SF"/>
    <property type="match status" value="1"/>
</dbReference>
<dbReference type="Gene3D" id="3.30.70.330">
    <property type="match status" value="1"/>
</dbReference>
<evidence type="ECO:0000313" key="2">
    <source>
        <dbReference type="EMBL" id="KAF5566435.1"/>
    </source>
</evidence>
<feature type="region of interest" description="Disordered" evidence="1">
    <location>
        <begin position="30"/>
        <end position="49"/>
    </location>
</feature>
<comment type="caution">
    <text evidence="2">The sequence shown here is derived from an EMBL/GenBank/DDBJ whole genome shotgun (WGS) entry which is preliminary data.</text>
</comment>
<dbReference type="GO" id="GO:0003676">
    <property type="term" value="F:nucleic acid binding"/>
    <property type="evidence" value="ECO:0007669"/>
    <property type="project" value="InterPro"/>
</dbReference>
<feature type="compositionally biased region" description="Polar residues" evidence="1">
    <location>
        <begin position="464"/>
        <end position="474"/>
    </location>
</feature>
<evidence type="ECO:0000256" key="1">
    <source>
        <dbReference type="SAM" id="MobiDB-lite"/>
    </source>
</evidence>
<dbReference type="Proteomes" id="UP000574317">
    <property type="component" value="Unassembled WGS sequence"/>
</dbReference>
<evidence type="ECO:0000313" key="3">
    <source>
        <dbReference type="Proteomes" id="UP000574317"/>
    </source>
</evidence>
<dbReference type="InterPro" id="IPR012677">
    <property type="entry name" value="Nucleotide-bd_a/b_plait_sf"/>
</dbReference>
<gene>
    <name evidence="2" type="ORF">FNAPI_1138</name>
</gene>
<dbReference type="SUPFAM" id="SSF54928">
    <property type="entry name" value="RNA-binding domain, RBD"/>
    <property type="match status" value="1"/>
</dbReference>
<sequence length="507" mass="57834">MGNSHWDKTGLCARLAGKYRLAWCASTQKPSTHCNHRSAPQQYTKHQHNETSNQALTGFANQLHQTFISAMANHRAMDEVSVASFVEDRLVFLSDIPPNAKKEDVASFLYGQGFNSTVLYWRFEQFQPVELEHQGYCIVEFPSRGQVHEAIKRLPDCTFNERYLKAAVPRLRHPNPKPSLHTEAKAIPTKTDAATSAERIRNTLQRLEYPDEYSCSDCWLKIDVENAVMGRIIERENDSGSLSSVVMGNSNRIRSQPVPSPDQPQNSNFSSAWIYVTTFESDERKIKRIRLSELPSYERNGWHEWFKGKVQTEEGTDRDKRQISMIDDVNNTDDPKEDTLKMFKAAIDISRRADAIYWKPGHILGSANREALISTSKAFVPPNMSDIDMPSATSRGHHHRYMRLAKLGAGWGDYDYFREWQLHGRRVDVDMVEERMWCPRIEDKVHFRVFEEGQDTPGKGDTIDSGSFPSTPDEPTNLPVPLRVRLQAAKAVRLVRGGRQGRRQGGA</sequence>
<keyword evidence="3" id="KW-1185">Reference proteome</keyword>
<organism evidence="2 3">
    <name type="scientific">Fusarium napiforme</name>
    <dbReference type="NCBI Taxonomy" id="42672"/>
    <lineage>
        <taxon>Eukaryota</taxon>
        <taxon>Fungi</taxon>
        <taxon>Dikarya</taxon>
        <taxon>Ascomycota</taxon>
        <taxon>Pezizomycotina</taxon>
        <taxon>Sordariomycetes</taxon>
        <taxon>Hypocreomycetidae</taxon>
        <taxon>Hypocreales</taxon>
        <taxon>Nectriaceae</taxon>
        <taxon>Fusarium</taxon>
        <taxon>Fusarium fujikuroi species complex</taxon>
    </lineage>
</organism>
<proteinExistence type="predicted"/>
<dbReference type="AlphaFoldDB" id="A0A8H5K6E0"/>
<name>A0A8H5K6E0_9HYPO</name>
<evidence type="ECO:0008006" key="4">
    <source>
        <dbReference type="Google" id="ProtNLM"/>
    </source>
</evidence>
<accession>A0A8H5K6E0</accession>
<protein>
    <recommendedName>
        <fullName evidence="4">RRM domain-containing protein</fullName>
    </recommendedName>
</protein>
<reference evidence="2 3" key="1">
    <citation type="submission" date="2020-05" db="EMBL/GenBank/DDBJ databases">
        <title>Identification and distribution of gene clusters putatively required for synthesis of sphingolipid metabolism inhibitors in phylogenetically diverse species of the filamentous fungus Fusarium.</title>
        <authorList>
            <person name="Kim H.-S."/>
            <person name="Busman M."/>
            <person name="Brown D.W."/>
            <person name="Divon H."/>
            <person name="Uhlig S."/>
            <person name="Proctor R.H."/>
        </authorList>
    </citation>
    <scope>NUCLEOTIDE SEQUENCE [LARGE SCALE GENOMIC DNA]</scope>
    <source>
        <strain evidence="2 3">NRRL 25196</strain>
    </source>
</reference>
<feature type="region of interest" description="Disordered" evidence="1">
    <location>
        <begin position="452"/>
        <end position="478"/>
    </location>
</feature>
<dbReference type="EMBL" id="JAAOAO010000041">
    <property type="protein sequence ID" value="KAF5566435.1"/>
    <property type="molecule type" value="Genomic_DNA"/>
</dbReference>
<dbReference type="InterPro" id="IPR035979">
    <property type="entry name" value="RBD_domain_sf"/>
</dbReference>